<name>A0ABQ3GVV5_9NEIS</name>
<dbReference type="PANTHER" id="PTHR47515">
    <property type="entry name" value="LOW CALCIUM RESPONSE LOCUS PROTEIN T"/>
    <property type="match status" value="1"/>
</dbReference>
<gene>
    <name evidence="2" type="ORF">GCM10007350_02600</name>
</gene>
<accession>A0ABQ3GVV5</accession>
<organism evidence="2 3">
    <name type="scientific">Jeongeupia chitinilytica</name>
    <dbReference type="NCBI Taxonomy" id="1041641"/>
    <lineage>
        <taxon>Bacteria</taxon>
        <taxon>Pseudomonadati</taxon>
        <taxon>Pseudomonadota</taxon>
        <taxon>Betaproteobacteria</taxon>
        <taxon>Neisseriales</taxon>
        <taxon>Chitinibacteraceae</taxon>
        <taxon>Jeongeupia</taxon>
    </lineage>
</organism>
<keyword evidence="3" id="KW-1185">Reference proteome</keyword>
<feature type="domain" description="Integrase catalytic" evidence="1">
    <location>
        <begin position="1"/>
        <end position="112"/>
    </location>
</feature>
<reference evidence="3" key="1">
    <citation type="journal article" date="2019" name="Int. J. Syst. Evol. Microbiol.">
        <title>The Global Catalogue of Microorganisms (GCM) 10K type strain sequencing project: providing services to taxonomists for standard genome sequencing and annotation.</title>
        <authorList>
            <consortium name="The Broad Institute Genomics Platform"/>
            <consortium name="The Broad Institute Genome Sequencing Center for Infectious Disease"/>
            <person name="Wu L."/>
            <person name="Ma J."/>
        </authorList>
    </citation>
    <scope>NUCLEOTIDE SEQUENCE [LARGE SCALE GENOMIC DNA]</scope>
    <source>
        <strain evidence="3">KCTC 23701</strain>
    </source>
</reference>
<dbReference type="PROSITE" id="PS50994">
    <property type="entry name" value="INTEGRASE"/>
    <property type="match status" value="1"/>
</dbReference>
<evidence type="ECO:0000259" key="1">
    <source>
        <dbReference type="PROSITE" id="PS50994"/>
    </source>
</evidence>
<evidence type="ECO:0000313" key="2">
    <source>
        <dbReference type="EMBL" id="GHD56117.1"/>
    </source>
</evidence>
<proteinExistence type="predicted"/>
<comment type="caution">
    <text evidence="2">The sequence shown here is derived from an EMBL/GenBank/DDBJ whole genome shotgun (WGS) entry which is preliminary data.</text>
</comment>
<dbReference type="InterPro" id="IPR036397">
    <property type="entry name" value="RNaseH_sf"/>
</dbReference>
<dbReference type="EMBL" id="BMYO01000001">
    <property type="protein sequence ID" value="GHD56117.1"/>
    <property type="molecule type" value="Genomic_DNA"/>
</dbReference>
<dbReference type="InterPro" id="IPR012337">
    <property type="entry name" value="RNaseH-like_sf"/>
</dbReference>
<sequence length="122" mass="14113">MIRALDEMARFRGYPAAIRADQGPEFTGKVLDQRAYQRGIRLKLIQPGKPTQNAFIESFNGKFRDECLNEHWFCSLMEARIRIAAWRRDCNECRPHSSIGNQTPAEFAAGWRAGQPRMKQEK</sequence>
<dbReference type="SUPFAM" id="SSF53098">
    <property type="entry name" value="Ribonuclease H-like"/>
    <property type="match status" value="1"/>
</dbReference>
<dbReference type="PANTHER" id="PTHR47515:SF1">
    <property type="entry name" value="BLR2054 PROTEIN"/>
    <property type="match status" value="1"/>
</dbReference>
<dbReference type="Proteomes" id="UP000604737">
    <property type="component" value="Unassembled WGS sequence"/>
</dbReference>
<dbReference type="Pfam" id="PF13683">
    <property type="entry name" value="rve_3"/>
    <property type="match status" value="1"/>
</dbReference>
<evidence type="ECO:0000313" key="3">
    <source>
        <dbReference type="Proteomes" id="UP000604737"/>
    </source>
</evidence>
<dbReference type="InterPro" id="IPR001584">
    <property type="entry name" value="Integrase_cat-core"/>
</dbReference>
<protein>
    <recommendedName>
        <fullName evidence="1">Integrase catalytic domain-containing protein</fullName>
    </recommendedName>
</protein>
<dbReference type="Gene3D" id="3.30.420.10">
    <property type="entry name" value="Ribonuclease H-like superfamily/Ribonuclease H"/>
    <property type="match status" value="1"/>
</dbReference>